<feature type="binding site" description="axial binding residue" evidence="9">
    <location>
        <position position="465"/>
    </location>
    <ligand>
        <name>heme</name>
        <dbReference type="ChEBI" id="CHEBI:30413"/>
    </ligand>
    <ligandPart>
        <name>Fe</name>
        <dbReference type="ChEBI" id="CHEBI:18248"/>
    </ligandPart>
</feature>
<name>A0A8H6YWF9_9AGAR</name>
<dbReference type="Pfam" id="PF00067">
    <property type="entry name" value="p450"/>
    <property type="match status" value="1"/>
</dbReference>
<dbReference type="GO" id="GO:0020037">
    <property type="term" value="F:heme binding"/>
    <property type="evidence" value="ECO:0007669"/>
    <property type="project" value="InterPro"/>
</dbReference>
<reference evidence="12" key="1">
    <citation type="submission" date="2020-05" db="EMBL/GenBank/DDBJ databases">
        <title>Mycena genomes resolve the evolution of fungal bioluminescence.</title>
        <authorList>
            <person name="Tsai I.J."/>
        </authorList>
    </citation>
    <scope>NUCLEOTIDE SEQUENCE</scope>
    <source>
        <strain evidence="12">CCC161011</strain>
    </source>
</reference>
<dbReference type="InterPro" id="IPR002401">
    <property type="entry name" value="Cyt_P450_E_grp-I"/>
</dbReference>
<protein>
    <submittedName>
        <fullName evidence="12">Cytochrome P450</fullName>
    </submittedName>
</protein>
<comment type="similarity">
    <text evidence="3 10">Belongs to the cytochrome P450 family.</text>
</comment>
<keyword evidence="11" id="KW-1133">Transmembrane helix</keyword>
<dbReference type="SUPFAM" id="SSF48264">
    <property type="entry name" value="Cytochrome P450"/>
    <property type="match status" value="1"/>
</dbReference>
<dbReference type="OrthoDB" id="2789670at2759"/>
<evidence type="ECO:0000256" key="1">
    <source>
        <dbReference type="ARBA" id="ARBA00001971"/>
    </source>
</evidence>
<evidence type="ECO:0000256" key="9">
    <source>
        <dbReference type="PIRSR" id="PIRSR602401-1"/>
    </source>
</evidence>
<evidence type="ECO:0000256" key="5">
    <source>
        <dbReference type="ARBA" id="ARBA00022723"/>
    </source>
</evidence>
<dbReference type="Proteomes" id="UP000620124">
    <property type="component" value="Unassembled WGS sequence"/>
</dbReference>
<dbReference type="GO" id="GO:0004497">
    <property type="term" value="F:monooxygenase activity"/>
    <property type="evidence" value="ECO:0007669"/>
    <property type="project" value="UniProtKB-KW"/>
</dbReference>
<evidence type="ECO:0000256" key="10">
    <source>
        <dbReference type="RuleBase" id="RU000461"/>
    </source>
</evidence>
<dbReference type="InterPro" id="IPR036396">
    <property type="entry name" value="Cyt_P450_sf"/>
</dbReference>
<evidence type="ECO:0000256" key="7">
    <source>
        <dbReference type="ARBA" id="ARBA00023004"/>
    </source>
</evidence>
<dbReference type="CDD" id="cd11065">
    <property type="entry name" value="CYP64-like"/>
    <property type="match status" value="1"/>
</dbReference>
<dbReference type="Gene3D" id="1.10.630.10">
    <property type="entry name" value="Cytochrome P450"/>
    <property type="match status" value="1"/>
</dbReference>
<dbReference type="InterPro" id="IPR001128">
    <property type="entry name" value="Cyt_P450"/>
</dbReference>
<keyword evidence="6 10" id="KW-0560">Oxidoreductase</keyword>
<dbReference type="InterPro" id="IPR050364">
    <property type="entry name" value="Cytochrome_P450_fung"/>
</dbReference>
<keyword evidence="13" id="KW-1185">Reference proteome</keyword>
<evidence type="ECO:0000256" key="3">
    <source>
        <dbReference type="ARBA" id="ARBA00010617"/>
    </source>
</evidence>
<evidence type="ECO:0000313" key="12">
    <source>
        <dbReference type="EMBL" id="KAF7368355.1"/>
    </source>
</evidence>
<evidence type="ECO:0000256" key="4">
    <source>
        <dbReference type="ARBA" id="ARBA00022617"/>
    </source>
</evidence>
<organism evidence="12 13">
    <name type="scientific">Mycena venus</name>
    <dbReference type="NCBI Taxonomy" id="2733690"/>
    <lineage>
        <taxon>Eukaryota</taxon>
        <taxon>Fungi</taxon>
        <taxon>Dikarya</taxon>
        <taxon>Basidiomycota</taxon>
        <taxon>Agaricomycotina</taxon>
        <taxon>Agaricomycetes</taxon>
        <taxon>Agaricomycetidae</taxon>
        <taxon>Agaricales</taxon>
        <taxon>Marasmiineae</taxon>
        <taxon>Mycenaceae</taxon>
        <taxon>Mycena</taxon>
    </lineage>
</organism>
<comment type="cofactor">
    <cofactor evidence="1 9">
        <name>heme</name>
        <dbReference type="ChEBI" id="CHEBI:30413"/>
    </cofactor>
</comment>
<evidence type="ECO:0000256" key="2">
    <source>
        <dbReference type="ARBA" id="ARBA00005179"/>
    </source>
</evidence>
<keyword evidence="11" id="KW-0472">Membrane</keyword>
<dbReference type="PROSITE" id="PS00086">
    <property type="entry name" value="CYTOCHROME_P450"/>
    <property type="match status" value="1"/>
</dbReference>
<comment type="caution">
    <text evidence="12">The sequence shown here is derived from an EMBL/GenBank/DDBJ whole genome shotgun (WGS) entry which is preliminary data.</text>
</comment>
<accession>A0A8H6YWF9</accession>
<dbReference type="GO" id="GO:0005506">
    <property type="term" value="F:iron ion binding"/>
    <property type="evidence" value="ECO:0007669"/>
    <property type="project" value="InterPro"/>
</dbReference>
<feature type="transmembrane region" description="Helical" evidence="11">
    <location>
        <begin position="33"/>
        <end position="51"/>
    </location>
</feature>
<dbReference type="InterPro" id="IPR017972">
    <property type="entry name" value="Cyt_P450_CS"/>
</dbReference>
<dbReference type="GO" id="GO:0016705">
    <property type="term" value="F:oxidoreductase activity, acting on paired donors, with incorporation or reduction of molecular oxygen"/>
    <property type="evidence" value="ECO:0007669"/>
    <property type="project" value="InterPro"/>
</dbReference>
<dbReference type="PANTHER" id="PTHR46300">
    <property type="entry name" value="P450, PUTATIVE (EUROFUNG)-RELATED-RELATED"/>
    <property type="match status" value="1"/>
</dbReference>
<sequence length="575" mass="63931">MGMAHRCGSIKQPILGTPSFESTAMLSANLPPWVFWTAIFTTALCITWIYTTSRSKLPLPPGPMKLPVVGSLFNMTARPWEACMELSKKYNSDIIHLKLAHTSVIVLSSFEATEALLEKRSSIYSDRPKSPMAGDLMGWNFLLAMMKYGDEWRTHRRLINQEFNVAASRKFRDAERIATHAFLRRLLNNPEGFLGHLNMMAGEVMVSAAYGIDALSVNGRYIALGKEATKSFSNAMVPGRYLVDFIPILKYVPEWFPGAQFKRTAREGRLLSQSLRDIPFAETKHKMASGSAKSCFTVNALRELESGCAYYQEYTVKNVAAMMYLGGADTTVSVLSTFILAMIANPDAQKKAQQEIDSVVGQGNLPDFDDEKAMPYVSALVKEALRWKNAGPFGAPHVLTVDDEYRGYHLPAGSLVFGNVWAILHDEIEYPDPYAFKPERFLLDGKLNPAVKDPQCAFGFGRRICPGRHMAISSIWITIVSLLATFDISKELGEDGCPIEPSYEYEDGILTSSIQMYDKTAIPGGSQSDSDDLYRYLVYLIAPHSDDDDDDDDISYFTQGIGLSSLIPRIVILAS</sequence>
<keyword evidence="7 9" id="KW-0408">Iron</keyword>
<evidence type="ECO:0000256" key="6">
    <source>
        <dbReference type="ARBA" id="ARBA00023002"/>
    </source>
</evidence>
<dbReference type="EMBL" id="JACAZI010000002">
    <property type="protein sequence ID" value="KAF7368355.1"/>
    <property type="molecule type" value="Genomic_DNA"/>
</dbReference>
<dbReference type="PRINTS" id="PR00463">
    <property type="entry name" value="EP450I"/>
</dbReference>
<evidence type="ECO:0000256" key="11">
    <source>
        <dbReference type="SAM" id="Phobius"/>
    </source>
</evidence>
<evidence type="ECO:0000256" key="8">
    <source>
        <dbReference type="ARBA" id="ARBA00023033"/>
    </source>
</evidence>
<gene>
    <name evidence="12" type="ORF">MVEN_00157100</name>
</gene>
<dbReference type="PANTHER" id="PTHR46300:SF7">
    <property type="entry name" value="P450, PUTATIVE (EUROFUNG)-RELATED"/>
    <property type="match status" value="1"/>
</dbReference>
<dbReference type="PRINTS" id="PR00385">
    <property type="entry name" value="P450"/>
</dbReference>
<evidence type="ECO:0000313" key="13">
    <source>
        <dbReference type="Proteomes" id="UP000620124"/>
    </source>
</evidence>
<keyword evidence="11" id="KW-0812">Transmembrane</keyword>
<keyword evidence="5 9" id="KW-0479">Metal-binding</keyword>
<keyword evidence="4 9" id="KW-0349">Heme</keyword>
<dbReference type="AlphaFoldDB" id="A0A8H6YWF9"/>
<comment type="pathway">
    <text evidence="2">Secondary metabolite biosynthesis.</text>
</comment>
<keyword evidence="8 10" id="KW-0503">Monooxygenase</keyword>
<proteinExistence type="inferred from homology"/>